<dbReference type="GO" id="GO:0016989">
    <property type="term" value="F:sigma factor antagonist activity"/>
    <property type="evidence" value="ECO:0007669"/>
    <property type="project" value="TreeGrafter"/>
</dbReference>
<dbReference type="Pfam" id="PF16220">
    <property type="entry name" value="DUF4880"/>
    <property type="match status" value="1"/>
</dbReference>
<evidence type="ECO:0000259" key="3">
    <source>
        <dbReference type="Pfam" id="PF16220"/>
    </source>
</evidence>
<gene>
    <name evidence="4" type="ORF">CQZ99_03675</name>
</gene>
<sequence length="312" mass="34292">MPAQAPISRDVARQAAHWLVLMHEQPLSAAQQLACTRWRAADPEHERAWQRVQHVQQQLGGLPPSVALGTLNRERRQALMALLVLAAMAPAGYLGYRAGIQQGWMADYRTAVGERHQLTLADGSRVNLNTDSAIDVRFDAGQRLIRLVRGEIVITTGADAARRPLRVVSEQGVMEPLGTRFSVRQLDGITRLSVLQGRVRATPTHAASQVVTAGEQLNFSAASFGPVRPASELATRWTQGQLVAEDLPLRDFLQELTRYRAGRLHCEDSVAGLRISGGFQLDNTDAILAALPTTLPVKVSYRTRYWVTVSQA</sequence>
<feature type="domain" description="FecR N-terminal" evidence="3">
    <location>
        <begin position="13"/>
        <end position="54"/>
    </location>
</feature>
<keyword evidence="5" id="KW-1185">Reference proteome</keyword>
<dbReference type="PIRSF" id="PIRSF018266">
    <property type="entry name" value="FecR"/>
    <property type="match status" value="1"/>
</dbReference>
<keyword evidence="1" id="KW-0472">Membrane</keyword>
<dbReference type="Proteomes" id="UP000238045">
    <property type="component" value="Unassembled WGS sequence"/>
</dbReference>
<dbReference type="PANTHER" id="PTHR30273:SF2">
    <property type="entry name" value="PROTEIN FECR"/>
    <property type="match status" value="1"/>
</dbReference>
<dbReference type="Gene3D" id="2.60.120.1440">
    <property type="match status" value="1"/>
</dbReference>
<evidence type="ECO:0000313" key="4">
    <source>
        <dbReference type="EMBL" id="PRC21906.1"/>
    </source>
</evidence>
<keyword evidence="1" id="KW-0812">Transmembrane</keyword>
<keyword evidence="1" id="KW-1133">Transmembrane helix</keyword>
<comment type="caution">
    <text evidence="4">The sequence shown here is derived from an EMBL/GenBank/DDBJ whole genome shotgun (WGS) entry which is preliminary data.</text>
</comment>
<dbReference type="AlphaFoldDB" id="A0A2S9EY84"/>
<reference evidence="4 5" key="1">
    <citation type="submission" date="2017-09" db="EMBL/GenBank/DDBJ databases">
        <title>Genomic, metabolic, and phenotypic characteristics of bacterial isolates from the natural microbiome of the model nematode Caenorhabditis elegans.</title>
        <authorList>
            <person name="Zimmermann J."/>
            <person name="Obeng N."/>
            <person name="Yang W."/>
            <person name="Obeng O."/>
            <person name="Kissoyan K."/>
            <person name="Pees B."/>
            <person name="Dirksen P."/>
            <person name="Hoppner M."/>
            <person name="Franke A."/>
            <person name="Rosenstiel P."/>
            <person name="Leippe M."/>
            <person name="Dierking K."/>
            <person name="Kaleta C."/>
            <person name="Schulenburg H."/>
        </authorList>
    </citation>
    <scope>NUCLEOTIDE SEQUENCE [LARGE SCALE GENOMIC DNA]</scope>
    <source>
        <strain evidence="4 5">MYb117</strain>
    </source>
</reference>
<dbReference type="RefSeq" id="WP_105695411.1">
    <property type="nucleotide sequence ID" value="NZ_CP159260.1"/>
</dbReference>
<dbReference type="InterPro" id="IPR012373">
    <property type="entry name" value="Ferrdict_sens_TM"/>
</dbReference>
<dbReference type="EMBL" id="PCQL01000003">
    <property type="protein sequence ID" value="PRC21906.1"/>
    <property type="molecule type" value="Genomic_DNA"/>
</dbReference>
<evidence type="ECO:0000259" key="2">
    <source>
        <dbReference type="Pfam" id="PF04773"/>
    </source>
</evidence>
<evidence type="ECO:0000313" key="5">
    <source>
        <dbReference type="Proteomes" id="UP000238045"/>
    </source>
</evidence>
<evidence type="ECO:0000256" key="1">
    <source>
        <dbReference type="SAM" id="Phobius"/>
    </source>
</evidence>
<protein>
    <submittedName>
        <fullName evidence="4">Iron dicitrate transport regulator FecR</fullName>
    </submittedName>
</protein>
<dbReference type="InterPro" id="IPR032623">
    <property type="entry name" value="FecR_N"/>
</dbReference>
<proteinExistence type="predicted"/>
<name>A0A2S9EY84_9PSED</name>
<dbReference type="Pfam" id="PF04773">
    <property type="entry name" value="FecR"/>
    <property type="match status" value="1"/>
</dbReference>
<organism evidence="4 5">
    <name type="scientific">Pseudomonas poae</name>
    <dbReference type="NCBI Taxonomy" id="200451"/>
    <lineage>
        <taxon>Bacteria</taxon>
        <taxon>Pseudomonadati</taxon>
        <taxon>Pseudomonadota</taxon>
        <taxon>Gammaproteobacteria</taxon>
        <taxon>Pseudomonadales</taxon>
        <taxon>Pseudomonadaceae</taxon>
        <taxon>Pseudomonas</taxon>
    </lineage>
</organism>
<feature type="transmembrane region" description="Helical" evidence="1">
    <location>
        <begin position="78"/>
        <end position="96"/>
    </location>
</feature>
<accession>A0A2S9EY84</accession>
<feature type="domain" description="FecR protein" evidence="2">
    <location>
        <begin position="107"/>
        <end position="200"/>
    </location>
</feature>
<dbReference type="PANTHER" id="PTHR30273">
    <property type="entry name" value="PERIPLASMIC SIGNAL SENSOR AND SIGMA FACTOR ACTIVATOR FECR-RELATED"/>
    <property type="match status" value="1"/>
</dbReference>
<dbReference type="InterPro" id="IPR006860">
    <property type="entry name" value="FecR"/>
</dbReference>